<sequence length="604" mass="66941">MQIVEEVEHADSITLSGDGTLHRNIPYDARQLEIIKDGSHQHRTLGITSAHNHTSDTQLEGWKTTTTTMYGVYNSSPRGKTQPADPRTFPIKTTGMMTDHAADQKKLAGGVQDWKVMSDREVRGEKAQAAMSIPELVLVIAEETMAAVERAGGTEAWGQLTAEQLSAKDLEIGKEVILRLGHEAFEALPEEERELAEVFVHSGCCMHKDLNAMKGGYTRLTEFWTANNLEGPELLMNRDNEEAAQYGGGARARAQEKSTGGAIKLTDLAGALFRHKDDKKGQQDAFRYYFEAAIGKLFTFPDTSNTRFGSNGDAASVLVTYLPLMCSYLEQLRDKKADGRWNHLEQNVYRGLQCQNTLTELCVISLYSQAISHPYMQEVRGPDRPNHISLGPLHERVKTHIRRLIVDPDLLLGPDASHVTGTLDGQIWDRPEAFAAVQRLVPTLPHLRGALIAFLEGTLETWTRFAAEFAPGGAIATLTKAQQGLVYLPATNDANEGSLGSFRVGSRNATNMSLGQWNGREMYKKNETGTYVATLDAATLKYLRRMYRVVDGSGVEKQRRQSLAIAAAEVATQKRAHREAVLRKKMARQYKLRVLKPLVNLAAL</sequence>
<organism evidence="1 2">
    <name type="scientific">Polyporus arcularius HHB13444</name>
    <dbReference type="NCBI Taxonomy" id="1314778"/>
    <lineage>
        <taxon>Eukaryota</taxon>
        <taxon>Fungi</taxon>
        <taxon>Dikarya</taxon>
        <taxon>Basidiomycota</taxon>
        <taxon>Agaricomycotina</taxon>
        <taxon>Agaricomycetes</taxon>
        <taxon>Polyporales</taxon>
        <taxon>Polyporaceae</taxon>
        <taxon>Polyporus</taxon>
    </lineage>
</organism>
<dbReference type="EMBL" id="ML212941">
    <property type="protein sequence ID" value="TFK77969.1"/>
    <property type="molecule type" value="Genomic_DNA"/>
</dbReference>
<accession>A0A5C3NMS2</accession>
<dbReference type="Proteomes" id="UP000308197">
    <property type="component" value="Unassembled WGS sequence"/>
</dbReference>
<feature type="non-terminal residue" evidence="1">
    <location>
        <position position="604"/>
    </location>
</feature>
<reference evidence="1 2" key="1">
    <citation type="journal article" date="2019" name="Nat. Ecol. Evol.">
        <title>Megaphylogeny resolves global patterns of mushroom evolution.</title>
        <authorList>
            <person name="Varga T."/>
            <person name="Krizsan K."/>
            <person name="Foldi C."/>
            <person name="Dima B."/>
            <person name="Sanchez-Garcia M."/>
            <person name="Sanchez-Ramirez S."/>
            <person name="Szollosi G.J."/>
            <person name="Szarkandi J.G."/>
            <person name="Papp V."/>
            <person name="Albert L."/>
            <person name="Andreopoulos W."/>
            <person name="Angelini C."/>
            <person name="Antonin V."/>
            <person name="Barry K.W."/>
            <person name="Bougher N.L."/>
            <person name="Buchanan P."/>
            <person name="Buyck B."/>
            <person name="Bense V."/>
            <person name="Catcheside P."/>
            <person name="Chovatia M."/>
            <person name="Cooper J."/>
            <person name="Damon W."/>
            <person name="Desjardin D."/>
            <person name="Finy P."/>
            <person name="Geml J."/>
            <person name="Haridas S."/>
            <person name="Hughes K."/>
            <person name="Justo A."/>
            <person name="Karasinski D."/>
            <person name="Kautmanova I."/>
            <person name="Kiss B."/>
            <person name="Kocsube S."/>
            <person name="Kotiranta H."/>
            <person name="LaButti K.M."/>
            <person name="Lechner B.E."/>
            <person name="Liimatainen K."/>
            <person name="Lipzen A."/>
            <person name="Lukacs Z."/>
            <person name="Mihaltcheva S."/>
            <person name="Morgado L.N."/>
            <person name="Niskanen T."/>
            <person name="Noordeloos M.E."/>
            <person name="Ohm R.A."/>
            <person name="Ortiz-Santana B."/>
            <person name="Ovrebo C."/>
            <person name="Racz N."/>
            <person name="Riley R."/>
            <person name="Savchenko A."/>
            <person name="Shiryaev A."/>
            <person name="Soop K."/>
            <person name="Spirin V."/>
            <person name="Szebenyi C."/>
            <person name="Tomsovsky M."/>
            <person name="Tulloss R.E."/>
            <person name="Uehling J."/>
            <person name="Grigoriev I.V."/>
            <person name="Vagvolgyi C."/>
            <person name="Papp T."/>
            <person name="Martin F.M."/>
            <person name="Miettinen O."/>
            <person name="Hibbett D.S."/>
            <person name="Nagy L.G."/>
        </authorList>
    </citation>
    <scope>NUCLEOTIDE SEQUENCE [LARGE SCALE GENOMIC DNA]</scope>
    <source>
        <strain evidence="1 2">HHB13444</strain>
    </source>
</reference>
<gene>
    <name evidence="1" type="ORF">K466DRAFT_507909</name>
</gene>
<evidence type="ECO:0000313" key="1">
    <source>
        <dbReference type="EMBL" id="TFK77969.1"/>
    </source>
</evidence>
<name>A0A5C3NMS2_9APHY</name>
<proteinExistence type="predicted"/>
<keyword evidence="2" id="KW-1185">Reference proteome</keyword>
<dbReference type="InParanoid" id="A0A5C3NMS2"/>
<evidence type="ECO:0000313" key="2">
    <source>
        <dbReference type="Proteomes" id="UP000308197"/>
    </source>
</evidence>
<protein>
    <submittedName>
        <fullName evidence="1">Uncharacterized protein</fullName>
    </submittedName>
</protein>
<dbReference type="AlphaFoldDB" id="A0A5C3NMS2"/>
<dbReference type="STRING" id="1314778.A0A5C3NMS2"/>